<proteinExistence type="inferred from homology"/>
<dbReference type="Gene3D" id="3.40.50.450">
    <property type="match status" value="1"/>
</dbReference>
<reference evidence="3 4" key="1">
    <citation type="submission" date="2017-02" db="EMBL/GenBank/DDBJ databases">
        <title>The complete genomic sequence of a novel cold adapted crude oil-degrading bacterium Planococcus qaidamina Y42.</title>
        <authorList>
            <person name="Yang R."/>
        </authorList>
    </citation>
    <scope>NUCLEOTIDE SEQUENCE [LARGE SCALE GENOMIC DNA]</scope>
    <source>
        <strain evidence="3 4">Y42</strain>
    </source>
</reference>
<dbReference type="OrthoDB" id="9785707at2"/>
<dbReference type="InterPro" id="IPR003488">
    <property type="entry name" value="DprA"/>
</dbReference>
<comment type="similarity">
    <text evidence="1">Belongs to the DprA/Smf family.</text>
</comment>
<dbReference type="NCBIfam" id="TIGR00732">
    <property type="entry name" value="dprA"/>
    <property type="match status" value="1"/>
</dbReference>
<protein>
    <submittedName>
        <fullName evidence="3">DNA protecting protein DprA</fullName>
    </submittedName>
</protein>
<feature type="domain" description="Smf/DprA SLOG" evidence="2">
    <location>
        <begin position="84"/>
        <end position="290"/>
    </location>
</feature>
<dbReference type="KEGG" id="pmar:B0X71_12020"/>
<dbReference type="SUPFAM" id="SSF102405">
    <property type="entry name" value="MCP/YpsA-like"/>
    <property type="match status" value="1"/>
</dbReference>
<accession>A0A1Q2KZW4</accession>
<gene>
    <name evidence="3" type="ORF">B0X71_12020</name>
</gene>
<dbReference type="Pfam" id="PF02481">
    <property type="entry name" value="DNA_processg_A"/>
    <property type="match status" value="1"/>
</dbReference>
<evidence type="ECO:0000313" key="4">
    <source>
        <dbReference type="Proteomes" id="UP000188184"/>
    </source>
</evidence>
<organism evidence="3 4">
    <name type="scientific">Planococcus lenghuensis</name>
    <dbReference type="NCBI Taxonomy" id="2213202"/>
    <lineage>
        <taxon>Bacteria</taxon>
        <taxon>Bacillati</taxon>
        <taxon>Bacillota</taxon>
        <taxon>Bacilli</taxon>
        <taxon>Bacillales</taxon>
        <taxon>Caryophanaceae</taxon>
        <taxon>Planococcus</taxon>
    </lineage>
</organism>
<dbReference type="AlphaFoldDB" id="A0A1Q2KZW4"/>
<evidence type="ECO:0000313" key="3">
    <source>
        <dbReference type="EMBL" id="AQQ53739.1"/>
    </source>
</evidence>
<dbReference type="PANTHER" id="PTHR43022:SF1">
    <property type="entry name" value="PROTEIN SMF"/>
    <property type="match status" value="1"/>
</dbReference>
<name>A0A1Q2KZW4_9BACL</name>
<dbReference type="EMBL" id="CP019640">
    <property type="protein sequence ID" value="AQQ53739.1"/>
    <property type="molecule type" value="Genomic_DNA"/>
</dbReference>
<dbReference type="GO" id="GO:0009294">
    <property type="term" value="P:DNA-mediated transformation"/>
    <property type="evidence" value="ECO:0007669"/>
    <property type="project" value="InterPro"/>
</dbReference>
<dbReference type="PANTHER" id="PTHR43022">
    <property type="entry name" value="PROTEIN SMF"/>
    <property type="match status" value="1"/>
</dbReference>
<keyword evidence="4" id="KW-1185">Reference proteome</keyword>
<dbReference type="Proteomes" id="UP000188184">
    <property type="component" value="Chromosome"/>
</dbReference>
<dbReference type="RefSeq" id="WP_077589637.1">
    <property type="nucleotide sequence ID" value="NZ_CP019640.1"/>
</dbReference>
<evidence type="ECO:0000259" key="2">
    <source>
        <dbReference type="Pfam" id="PF02481"/>
    </source>
</evidence>
<evidence type="ECO:0000256" key="1">
    <source>
        <dbReference type="ARBA" id="ARBA00006525"/>
    </source>
</evidence>
<dbReference type="InterPro" id="IPR057666">
    <property type="entry name" value="DrpA_SLOG"/>
</dbReference>
<sequence length="296" mass="32917">MSATVTERLLALHYIYPKPFNRIASLLTEDPDLMYLQRRPARELAHCLRIPQEQAALLKTLYSESLQRPYLQLYEKHSIIPIPIYHPDYPESLTELIDPPAVLYCKGNPAFLRDPKRIAIVGSRKATEYSLTAIERLVPALAEHGYTVISGLAKGADAMAHAAAIRAGGRTIAVTGSGFSHPYPKENQTLQHIMEETQLVITEYPPYMTPKRWNFPLRNRIISGLSKGIAVTEAELKSGTLSTIEHGLEHGKDIFAVPGPIHSKLSEGPNQLIAEGAKPVWNGLQILEEYEELGPV</sequence>